<reference evidence="3 4" key="1">
    <citation type="submission" date="2024-01" db="EMBL/GenBank/DDBJ databases">
        <title>Comparative genomics of Cryptococcus and Kwoniella reveals pathogenesis evolution and contrasting modes of karyotype evolution via chromosome fusion or intercentromeric recombination.</title>
        <authorList>
            <person name="Coelho M.A."/>
            <person name="David-Palma M."/>
            <person name="Shea T."/>
            <person name="Bowers K."/>
            <person name="McGinley-Smith S."/>
            <person name="Mohammad A.W."/>
            <person name="Gnirke A."/>
            <person name="Yurkov A.M."/>
            <person name="Nowrousian M."/>
            <person name="Sun S."/>
            <person name="Cuomo C.A."/>
            <person name="Heitman J."/>
        </authorList>
    </citation>
    <scope>NUCLEOTIDE SEQUENCE [LARGE SCALE GENOMIC DNA]</scope>
    <source>
        <strain evidence="3">CBS 11374</strain>
    </source>
</reference>
<dbReference type="SUPFAM" id="SSF69618">
    <property type="entry name" value="HemD-like"/>
    <property type="match status" value="1"/>
</dbReference>
<accession>A0ABZ1CPE0</accession>
<dbReference type="Proteomes" id="UP001329825">
    <property type="component" value="Chromosome 1"/>
</dbReference>
<gene>
    <name evidence="3" type="ORF">IL334_000531</name>
</gene>
<evidence type="ECO:0000313" key="3">
    <source>
        <dbReference type="EMBL" id="WRT63608.1"/>
    </source>
</evidence>
<evidence type="ECO:0000313" key="4">
    <source>
        <dbReference type="Proteomes" id="UP001329825"/>
    </source>
</evidence>
<feature type="domain" description="Tetrapyrrole biosynthesis uroporphyrinogen III synthase" evidence="2">
    <location>
        <begin position="31"/>
        <end position="315"/>
    </location>
</feature>
<feature type="compositionally biased region" description="Polar residues" evidence="1">
    <location>
        <begin position="29"/>
        <end position="39"/>
    </location>
</feature>
<dbReference type="EMBL" id="CP141881">
    <property type="protein sequence ID" value="WRT63608.1"/>
    <property type="molecule type" value="Genomic_DNA"/>
</dbReference>
<feature type="compositionally biased region" description="Low complexity" evidence="1">
    <location>
        <begin position="14"/>
        <end position="28"/>
    </location>
</feature>
<evidence type="ECO:0000259" key="2">
    <source>
        <dbReference type="Pfam" id="PF02602"/>
    </source>
</evidence>
<dbReference type="CDD" id="cd06578">
    <property type="entry name" value="HemD"/>
    <property type="match status" value="1"/>
</dbReference>
<feature type="region of interest" description="Disordered" evidence="1">
    <location>
        <begin position="12"/>
        <end position="39"/>
    </location>
</feature>
<keyword evidence="4" id="KW-1185">Reference proteome</keyword>
<dbReference type="PANTHER" id="PTHR12390">
    <property type="entry name" value="UROPORPHYRINOGEN III SYNTHASE"/>
    <property type="match status" value="1"/>
</dbReference>
<dbReference type="RefSeq" id="XP_062788348.1">
    <property type="nucleotide sequence ID" value="XM_062932297.1"/>
</dbReference>
<proteinExistence type="predicted"/>
<dbReference type="InterPro" id="IPR003754">
    <property type="entry name" value="4pyrrol_synth_uPrphyn_synth"/>
</dbReference>
<sequence>MIPATPVILFKTPSSSSSSSSLSSSSASNDPYTQALSSTNYQPTHIPVLEERYDTAELASIIQRGGDEWEGVIITSRRGAEGWIQAVNHHLKSTSTSSSTSKDKGKGKEIAWSELPLWTVGTASIDHLNESHLPSRYLFKLPNRYKDNKEEPPKSAIHLTPHILNAPPRSAQGREYRPYLYVRGDKSTDILQDDLRKNGRTVRETMVYSTTPREDIRRNIQKFENAASGKGKTKGWLAFFSPSGAEVILNILSDMDPDPDEVIDKKDNETDGRRINAFWKGWKIFVIGETTRRCLEGKGIRVHAVAQRPTPEGLLKAIKEVDQRTF</sequence>
<dbReference type="Gene3D" id="3.40.50.10090">
    <property type="match status" value="2"/>
</dbReference>
<dbReference type="InterPro" id="IPR039793">
    <property type="entry name" value="UROS/Hem4"/>
</dbReference>
<protein>
    <recommendedName>
        <fullName evidence="2">Tetrapyrrole biosynthesis uroporphyrinogen III synthase domain-containing protein</fullName>
    </recommendedName>
</protein>
<dbReference type="GeneID" id="87952662"/>
<dbReference type="PANTHER" id="PTHR12390:SF0">
    <property type="entry name" value="UROPORPHYRINOGEN-III SYNTHASE"/>
    <property type="match status" value="1"/>
</dbReference>
<organism evidence="3 4">
    <name type="scientific">Kwoniella shivajii</name>
    <dbReference type="NCBI Taxonomy" id="564305"/>
    <lineage>
        <taxon>Eukaryota</taxon>
        <taxon>Fungi</taxon>
        <taxon>Dikarya</taxon>
        <taxon>Basidiomycota</taxon>
        <taxon>Agaricomycotina</taxon>
        <taxon>Tremellomycetes</taxon>
        <taxon>Tremellales</taxon>
        <taxon>Cryptococcaceae</taxon>
        <taxon>Kwoniella</taxon>
    </lineage>
</organism>
<dbReference type="InterPro" id="IPR036108">
    <property type="entry name" value="4pyrrol_syn_uPrphyn_synt_sf"/>
</dbReference>
<name>A0ABZ1CPE0_9TREE</name>
<evidence type="ECO:0000256" key="1">
    <source>
        <dbReference type="SAM" id="MobiDB-lite"/>
    </source>
</evidence>
<dbReference type="Pfam" id="PF02602">
    <property type="entry name" value="HEM4"/>
    <property type="match status" value="1"/>
</dbReference>
<feature type="region of interest" description="Disordered" evidence="1">
    <location>
        <begin position="149"/>
        <end position="170"/>
    </location>
</feature>